<name>A0A5C6AAS0_9BACT</name>
<keyword evidence="9" id="KW-1185">Reference proteome</keyword>
<dbReference type="RefSeq" id="WP_146445923.1">
    <property type="nucleotide sequence ID" value="NZ_SJPR01000004.1"/>
</dbReference>
<reference evidence="8 9" key="1">
    <citation type="submission" date="2019-02" db="EMBL/GenBank/DDBJ databases">
        <title>Deep-cultivation of Planctomycetes and their phenomic and genomic characterization uncovers novel biology.</title>
        <authorList>
            <person name="Wiegand S."/>
            <person name="Jogler M."/>
            <person name="Boedeker C."/>
            <person name="Pinto D."/>
            <person name="Vollmers J."/>
            <person name="Rivas-Marin E."/>
            <person name="Kohn T."/>
            <person name="Peeters S.H."/>
            <person name="Heuer A."/>
            <person name="Rast P."/>
            <person name="Oberbeckmann S."/>
            <person name="Bunk B."/>
            <person name="Jeske O."/>
            <person name="Meyerdierks A."/>
            <person name="Storesund J.E."/>
            <person name="Kallscheuer N."/>
            <person name="Luecker S."/>
            <person name="Lage O.M."/>
            <person name="Pohl T."/>
            <person name="Merkel B.J."/>
            <person name="Hornburger P."/>
            <person name="Mueller R.-W."/>
            <person name="Bruemmer F."/>
            <person name="Labrenz M."/>
            <person name="Spormann A.M."/>
            <person name="Op Den Camp H."/>
            <person name="Overmann J."/>
            <person name="Amann R."/>
            <person name="Jetten M.S.M."/>
            <person name="Mascher T."/>
            <person name="Medema M.H."/>
            <person name="Devos D.P."/>
            <person name="Kaster A.-K."/>
            <person name="Ovreas L."/>
            <person name="Rohde M."/>
            <person name="Galperin M.Y."/>
            <person name="Jogler C."/>
        </authorList>
    </citation>
    <scope>NUCLEOTIDE SEQUENCE [LARGE SCALE GENOMIC DNA]</scope>
    <source>
        <strain evidence="8 9">Pla108</strain>
    </source>
</reference>
<dbReference type="OrthoDB" id="236847at2"/>
<feature type="transmembrane region" description="Helical" evidence="7">
    <location>
        <begin position="289"/>
        <end position="310"/>
    </location>
</feature>
<dbReference type="Pfam" id="PF01566">
    <property type="entry name" value="Nramp"/>
    <property type="match status" value="2"/>
</dbReference>
<dbReference type="Proteomes" id="UP000317421">
    <property type="component" value="Unassembled WGS sequence"/>
</dbReference>
<feature type="transmembrane region" description="Helical" evidence="7">
    <location>
        <begin position="176"/>
        <end position="196"/>
    </location>
</feature>
<keyword evidence="2" id="KW-0813">Transport</keyword>
<comment type="subcellular location">
    <subcellularLocation>
        <location evidence="1">Membrane</location>
        <topology evidence="1">Multi-pass membrane protein</topology>
    </subcellularLocation>
</comment>
<dbReference type="GO" id="GO:0005886">
    <property type="term" value="C:plasma membrane"/>
    <property type="evidence" value="ECO:0007669"/>
    <property type="project" value="TreeGrafter"/>
</dbReference>
<feature type="transmembrane region" description="Helical" evidence="7">
    <location>
        <begin position="540"/>
        <end position="556"/>
    </location>
</feature>
<feature type="transmembrane region" description="Helical" evidence="7">
    <location>
        <begin position="512"/>
        <end position="534"/>
    </location>
</feature>
<dbReference type="InterPro" id="IPR001046">
    <property type="entry name" value="NRAMP_fam"/>
</dbReference>
<dbReference type="GO" id="GO:0015293">
    <property type="term" value="F:symporter activity"/>
    <property type="evidence" value="ECO:0007669"/>
    <property type="project" value="UniProtKB-KW"/>
</dbReference>
<comment type="caution">
    <text evidence="8">The sequence shown here is derived from an EMBL/GenBank/DDBJ whole genome shotgun (WGS) entry which is preliminary data.</text>
</comment>
<feature type="transmembrane region" description="Helical" evidence="7">
    <location>
        <begin position="409"/>
        <end position="433"/>
    </location>
</feature>
<organism evidence="8 9">
    <name type="scientific">Botrimarina colliarenosi</name>
    <dbReference type="NCBI Taxonomy" id="2528001"/>
    <lineage>
        <taxon>Bacteria</taxon>
        <taxon>Pseudomonadati</taxon>
        <taxon>Planctomycetota</taxon>
        <taxon>Planctomycetia</taxon>
        <taxon>Pirellulales</taxon>
        <taxon>Lacipirellulaceae</taxon>
        <taxon>Botrimarina</taxon>
    </lineage>
</organism>
<proteinExistence type="predicted"/>
<feature type="transmembrane region" description="Helical" evidence="7">
    <location>
        <begin position="41"/>
        <end position="63"/>
    </location>
</feature>
<dbReference type="AlphaFoldDB" id="A0A5C6AAS0"/>
<evidence type="ECO:0000256" key="6">
    <source>
        <dbReference type="ARBA" id="ARBA00023136"/>
    </source>
</evidence>
<evidence type="ECO:0000256" key="4">
    <source>
        <dbReference type="ARBA" id="ARBA00022847"/>
    </source>
</evidence>
<feature type="transmembrane region" description="Helical" evidence="7">
    <location>
        <begin position="69"/>
        <end position="86"/>
    </location>
</feature>
<dbReference type="GO" id="GO:0034755">
    <property type="term" value="P:iron ion transmembrane transport"/>
    <property type="evidence" value="ECO:0007669"/>
    <property type="project" value="TreeGrafter"/>
</dbReference>
<protein>
    <submittedName>
        <fullName evidence="8">Divalent metal cation transporter MntH</fullName>
    </submittedName>
</protein>
<dbReference type="PANTHER" id="PTHR11706:SF33">
    <property type="entry name" value="NATURAL RESISTANCE-ASSOCIATED MACROPHAGE PROTEIN 2"/>
    <property type="match status" value="1"/>
</dbReference>
<evidence type="ECO:0000313" key="8">
    <source>
        <dbReference type="EMBL" id="TWT96141.1"/>
    </source>
</evidence>
<feature type="transmembrane region" description="Helical" evidence="7">
    <location>
        <begin position="470"/>
        <end position="491"/>
    </location>
</feature>
<evidence type="ECO:0000256" key="7">
    <source>
        <dbReference type="SAM" id="Phobius"/>
    </source>
</evidence>
<keyword evidence="6 7" id="KW-0472">Membrane</keyword>
<evidence type="ECO:0000256" key="1">
    <source>
        <dbReference type="ARBA" id="ARBA00004141"/>
    </source>
</evidence>
<dbReference type="GO" id="GO:0005384">
    <property type="term" value="F:manganese ion transmembrane transporter activity"/>
    <property type="evidence" value="ECO:0007669"/>
    <property type="project" value="TreeGrafter"/>
</dbReference>
<feature type="transmembrane region" description="Helical" evidence="7">
    <location>
        <begin position="106"/>
        <end position="124"/>
    </location>
</feature>
<keyword evidence="4" id="KW-0769">Symport</keyword>
<accession>A0A5C6AAS0</accession>
<evidence type="ECO:0000256" key="5">
    <source>
        <dbReference type="ARBA" id="ARBA00022989"/>
    </source>
</evidence>
<feature type="transmembrane region" description="Helical" evidence="7">
    <location>
        <begin position="144"/>
        <end position="164"/>
    </location>
</feature>
<evidence type="ECO:0000256" key="2">
    <source>
        <dbReference type="ARBA" id="ARBA00022448"/>
    </source>
</evidence>
<sequence length="564" mass="58850">MSESSRLDRDRAALEAVADKGPAAKAGTYLRMSGPGWLQSAITLGGGSLAGGLYLGVLSGYGMMWLQPLAMLLGVAMLSAIAYVTLSTGRRPFRLVVEEVNPVLGWAWAIATLMANVVWCLPQFSLGTAALQQNLAPGLFGGPTGKAVAVTLLGVAALLTIISYERGGGGMKVFESILKVLVGVIVLCFIGVVVKLTGVVGGIDWSEVFRGFIPNFASLGGVPTALQEAADATGDAGSFWAGLVKSERQDVMLTAVATAVGINMTFLLPNSLLDRGWDKKFRGLATFDLAIGLFVPFLIATSCVVIAAAAQFHGKYNEGVVTAEPTAAAVSAVSTGKAAGSYLGLLDRRLAWEHGAETVAEWNKSDEIVAQRAALSPSDRKMAAILVQRDADDLADALTPLTGKAVAQLVFGVGVLAMALSTIVVLMLINGYVFAEIFGAPHRGAVHFVGTLIPLAFGAVAPFVWTKAMFWLAVPTSVFGMVLLPIAYVTFLMLMNNRRVLGDATPTGGKRVAINTILGVAVTLATIGACTSIYSKTGWAGFAVAGALIALALVFRRRETPAVV</sequence>
<evidence type="ECO:0000313" key="9">
    <source>
        <dbReference type="Proteomes" id="UP000317421"/>
    </source>
</evidence>
<keyword evidence="3 7" id="KW-0812">Transmembrane</keyword>
<feature type="transmembrane region" description="Helical" evidence="7">
    <location>
        <begin position="445"/>
        <end position="464"/>
    </location>
</feature>
<evidence type="ECO:0000256" key="3">
    <source>
        <dbReference type="ARBA" id="ARBA00022692"/>
    </source>
</evidence>
<gene>
    <name evidence="8" type="primary">mntH</name>
    <name evidence="8" type="ORF">Pla108_32260</name>
</gene>
<feature type="transmembrane region" description="Helical" evidence="7">
    <location>
        <begin position="251"/>
        <end position="268"/>
    </location>
</feature>
<dbReference type="PANTHER" id="PTHR11706">
    <property type="entry name" value="SOLUTE CARRIER PROTEIN FAMILY 11 MEMBER"/>
    <property type="match status" value="1"/>
</dbReference>
<dbReference type="EMBL" id="SJPR01000004">
    <property type="protein sequence ID" value="TWT96141.1"/>
    <property type="molecule type" value="Genomic_DNA"/>
</dbReference>
<dbReference type="GO" id="GO:0015086">
    <property type="term" value="F:cadmium ion transmembrane transporter activity"/>
    <property type="evidence" value="ECO:0007669"/>
    <property type="project" value="TreeGrafter"/>
</dbReference>
<keyword evidence="5 7" id="KW-1133">Transmembrane helix</keyword>